<keyword evidence="3" id="KW-0597">Phosphoprotein</keyword>
<dbReference type="CDD" id="cd00075">
    <property type="entry name" value="HATPase"/>
    <property type="match status" value="1"/>
</dbReference>
<dbReference type="InterPro" id="IPR036890">
    <property type="entry name" value="HATPase_C_sf"/>
</dbReference>
<evidence type="ECO:0000259" key="7">
    <source>
        <dbReference type="PROSITE" id="PS50109"/>
    </source>
</evidence>
<dbReference type="PROSITE" id="PS50109">
    <property type="entry name" value="HIS_KIN"/>
    <property type="match status" value="1"/>
</dbReference>
<organism evidence="9 10">
    <name type="scientific">Qipengyuania qiaonensis</name>
    <dbReference type="NCBI Taxonomy" id="2867240"/>
    <lineage>
        <taxon>Bacteria</taxon>
        <taxon>Pseudomonadati</taxon>
        <taxon>Pseudomonadota</taxon>
        <taxon>Alphaproteobacteria</taxon>
        <taxon>Sphingomonadales</taxon>
        <taxon>Erythrobacteraceae</taxon>
        <taxon>Qipengyuania</taxon>
    </lineage>
</organism>
<dbReference type="Proteomes" id="UP000755104">
    <property type="component" value="Unassembled WGS sequence"/>
</dbReference>
<comment type="catalytic activity">
    <reaction evidence="1">
        <text>ATP + protein L-histidine = ADP + protein N-phospho-L-histidine.</text>
        <dbReference type="EC" id="2.7.13.3"/>
    </reaction>
</comment>
<dbReference type="Gene3D" id="3.30.565.10">
    <property type="entry name" value="Histidine kinase-like ATPase, C-terminal domain"/>
    <property type="match status" value="1"/>
</dbReference>
<dbReference type="SUPFAM" id="SSF47384">
    <property type="entry name" value="Homodimeric domain of signal transducing histidine kinase"/>
    <property type="match status" value="1"/>
</dbReference>
<evidence type="ECO:0000259" key="8">
    <source>
        <dbReference type="PROSITE" id="PS50112"/>
    </source>
</evidence>
<dbReference type="InterPro" id="IPR036097">
    <property type="entry name" value="HisK_dim/P_sf"/>
</dbReference>
<dbReference type="CDD" id="cd00130">
    <property type="entry name" value="PAS"/>
    <property type="match status" value="1"/>
</dbReference>
<evidence type="ECO:0000256" key="5">
    <source>
        <dbReference type="ARBA" id="ARBA00022777"/>
    </source>
</evidence>
<evidence type="ECO:0000256" key="6">
    <source>
        <dbReference type="ARBA" id="ARBA00023012"/>
    </source>
</evidence>
<dbReference type="SMART" id="SM00388">
    <property type="entry name" value="HisKA"/>
    <property type="match status" value="1"/>
</dbReference>
<dbReference type="InterPro" id="IPR003661">
    <property type="entry name" value="HisK_dim/P_dom"/>
</dbReference>
<evidence type="ECO:0000313" key="10">
    <source>
        <dbReference type="Proteomes" id="UP000755104"/>
    </source>
</evidence>
<dbReference type="Gene3D" id="1.10.287.130">
    <property type="match status" value="1"/>
</dbReference>
<dbReference type="SMART" id="SM00091">
    <property type="entry name" value="PAS"/>
    <property type="match status" value="1"/>
</dbReference>
<dbReference type="InterPro" id="IPR000014">
    <property type="entry name" value="PAS"/>
</dbReference>
<dbReference type="CDD" id="cd00082">
    <property type="entry name" value="HisKA"/>
    <property type="match status" value="1"/>
</dbReference>
<evidence type="ECO:0000256" key="3">
    <source>
        <dbReference type="ARBA" id="ARBA00022553"/>
    </source>
</evidence>
<keyword evidence="4" id="KW-0808">Transferase</keyword>
<dbReference type="InterPro" id="IPR003594">
    <property type="entry name" value="HATPase_dom"/>
</dbReference>
<keyword evidence="5 9" id="KW-0418">Kinase</keyword>
<dbReference type="PANTHER" id="PTHR43711:SF1">
    <property type="entry name" value="HISTIDINE KINASE 1"/>
    <property type="match status" value="1"/>
</dbReference>
<dbReference type="SMART" id="SM00387">
    <property type="entry name" value="HATPase_c"/>
    <property type="match status" value="1"/>
</dbReference>
<dbReference type="Gene3D" id="3.30.450.20">
    <property type="entry name" value="PAS domain"/>
    <property type="match status" value="1"/>
</dbReference>
<dbReference type="InterPro" id="IPR004358">
    <property type="entry name" value="Sig_transdc_His_kin-like_C"/>
</dbReference>
<name>A0ABS7J6K0_9SPHN</name>
<sequence>MGNDTQERYGLTWKVTPDMLGVLGANALFEATNPAWFATLGWTAQEIESRPFFDFIHPEDIARTQEAFADIQRGKPILQFVNRYRHKDGGFRWLSWNCVPEGGKFYCSARDITQNVENKTALADSKEEARLREQFIAVLGHDLRNPLASLLAGFRLLSKEPALTERGQDVIDASQRTIDRMSGLIEDLMDFARTRLGSGLSLEISDGSDLAPALEATVEEIRAVHPRLNIAARVDLSQDIACDVGRICQLCSNLVANAVVHGEEGGMVELDAQSDREALTISVRNRGETMTDAVIENLFEPFVREQASPSQEGLGLGLFICDQIARAHGGRLDVQSVDGETTFRFKLPANATLSE</sequence>
<dbReference type="NCBIfam" id="TIGR00229">
    <property type="entry name" value="sensory_box"/>
    <property type="match status" value="1"/>
</dbReference>
<feature type="domain" description="PAS" evidence="8">
    <location>
        <begin position="33"/>
        <end position="75"/>
    </location>
</feature>
<dbReference type="EMBL" id="JAIGNO010000006">
    <property type="protein sequence ID" value="MBX7482948.1"/>
    <property type="molecule type" value="Genomic_DNA"/>
</dbReference>
<dbReference type="PANTHER" id="PTHR43711">
    <property type="entry name" value="TWO-COMPONENT HISTIDINE KINASE"/>
    <property type="match status" value="1"/>
</dbReference>
<accession>A0ABS7J6K0</accession>
<dbReference type="SUPFAM" id="SSF55874">
    <property type="entry name" value="ATPase domain of HSP90 chaperone/DNA topoisomerase II/histidine kinase"/>
    <property type="match status" value="1"/>
</dbReference>
<dbReference type="InterPro" id="IPR005467">
    <property type="entry name" value="His_kinase_dom"/>
</dbReference>
<dbReference type="PROSITE" id="PS50112">
    <property type="entry name" value="PAS"/>
    <property type="match status" value="1"/>
</dbReference>
<dbReference type="Pfam" id="PF08447">
    <property type="entry name" value="PAS_3"/>
    <property type="match status" value="1"/>
</dbReference>
<evidence type="ECO:0000256" key="1">
    <source>
        <dbReference type="ARBA" id="ARBA00000085"/>
    </source>
</evidence>
<dbReference type="InterPro" id="IPR013655">
    <property type="entry name" value="PAS_fold_3"/>
</dbReference>
<evidence type="ECO:0000256" key="4">
    <source>
        <dbReference type="ARBA" id="ARBA00022679"/>
    </source>
</evidence>
<keyword evidence="10" id="KW-1185">Reference proteome</keyword>
<dbReference type="Pfam" id="PF02518">
    <property type="entry name" value="HATPase_c"/>
    <property type="match status" value="1"/>
</dbReference>
<comment type="caution">
    <text evidence="9">The sequence shown here is derived from an EMBL/GenBank/DDBJ whole genome shotgun (WGS) entry which is preliminary data.</text>
</comment>
<feature type="domain" description="Histidine kinase" evidence="7">
    <location>
        <begin position="138"/>
        <end position="351"/>
    </location>
</feature>
<evidence type="ECO:0000256" key="2">
    <source>
        <dbReference type="ARBA" id="ARBA00012438"/>
    </source>
</evidence>
<dbReference type="InterPro" id="IPR050736">
    <property type="entry name" value="Sensor_HK_Regulatory"/>
</dbReference>
<proteinExistence type="predicted"/>
<protein>
    <recommendedName>
        <fullName evidence="2">histidine kinase</fullName>
        <ecNumber evidence="2">2.7.13.3</ecNumber>
    </recommendedName>
</protein>
<gene>
    <name evidence="9" type="ORF">K3174_10420</name>
</gene>
<reference evidence="9 10" key="1">
    <citation type="submission" date="2021-08" db="EMBL/GenBank/DDBJ databases">
        <title>Comparative Genomics Analysis of the Genus Qipengyuania Reveals Extensive Genetic Diversity and Metabolic Versatility, Including the Description of Fifteen Novel Species.</title>
        <authorList>
            <person name="Liu Y."/>
        </authorList>
    </citation>
    <scope>NUCLEOTIDE SEQUENCE [LARGE SCALE GENOMIC DNA]</scope>
    <source>
        <strain evidence="9 10">6D47A</strain>
    </source>
</reference>
<dbReference type="PRINTS" id="PR00344">
    <property type="entry name" value="BCTRLSENSOR"/>
</dbReference>
<dbReference type="InterPro" id="IPR035965">
    <property type="entry name" value="PAS-like_dom_sf"/>
</dbReference>
<dbReference type="GO" id="GO:0016301">
    <property type="term" value="F:kinase activity"/>
    <property type="evidence" value="ECO:0007669"/>
    <property type="project" value="UniProtKB-KW"/>
</dbReference>
<evidence type="ECO:0000313" key="9">
    <source>
        <dbReference type="EMBL" id="MBX7482948.1"/>
    </source>
</evidence>
<dbReference type="SUPFAM" id="SSF55785">
    <property type="entry name" value="PYP-like sensor domain (PAS domain)"/>
    <property type="match status" value="1"/>
</dbReference>
<dbReference type="RefSeq" id="WP_221558211.1">
    <property type="nucleotide sequence ID" value="NZ_JAIGNO010000006.1"/>
</dbReference>
<keyword evidence="6" id="KW-0902">Two-component regulatory system</keyword>
<dbReference type="EC" id="2.7.13.3" evidence="2"/>
<dbReference type="Pfam" id="PF00512">
    <property type="entry name" value="HisKA"/>
    <property type="match status" value="1"/>
</dbReference>